<protein>
    <recommendedName>
        <fullName evidence="3">Lipoprotein</fullName>
    </recommendedName>
</protein>
<dbReference type="RefSeq" id="WP_255133958.1">
    <property type="nucleotide sequence ID" value="NZ_JANDBC010000001.1"/>
</dbReference>
<sequence>MRTLLFIILTAGLLTACNQSEQKAEQEQTLEQQVNSLVEEAKFEDAMAILDGRPTSPEVVALKENVHLQHGIYLIYNSDPSQMRENANNALREFIAVLEINPENEKAIAETEQILGIYRTFPDRSPEPEIMEKLKELGFEI</sequence>
<dbReference type="Proteomes" id="UP001139125">
    <property type="component" value="Unassembled WGS sequence"/>
</dbReference>
<keyword evidence="2" id="KW-1185">Reference proteome</keyword>
<evidence type="ECO:0000313" key="1">
    <source>
        <dbReference type="EMBL" id="MCP9291214.1"/>
    </source>
</evidence>
<proteinExistence type="predicted"/>
<comment type="caution">
    <text evidence="1">The sequence shown here is derived from an EMBL/GenBank/DDBJ whole genome shotgun (WGS) entry which is preliminary data.</text>
</comment>
<reference evidence="1" key="1">
    <citation type="submission" date="2022-06" db="EMBL/GenBank/DDBJ databases">
        <title>Gracilimonas sp. CAU 1638 isolated from sea sediment.</title>
        <authorList>
            <person name="Kim W."/>
        </authorList>
    </citation>
    <scope>NUCLEOTIDE SEQUENCE</scope>
    <source>
        <strain evidence="1">CAU 1638</strain>
    </source>
</reference>
<accession>A0A9X2L2T1</accession>
<dbReference type="AlphaFoldDB" id="A0A9X2L2T1"/>
<evidence type="ECO:0008006" key="3">
    <source>
        <dbReference type="Google" id="ProtNLM"/>
    </source>
</evidence>
<name>A0A9X2L2T1_9BACT</name>
<dbReference type="EMBL" id="JANDBC010000001">
    <property type="protein sequence ID" value="MCP9291214.1"/>
    <property type="molecule type" value="Genomic_DNA"/>
</dbReference>
<gene>
    <name evidence="1" type="ORF">NM125_06435</name>
</gene>
<evidence type="ECO:0000313" key="2">
    <source>
        <dbReference type="Proteomes" id="UP001139125"/>
    </source>
</evidence>
<organism evidence="1 2">
    <name type="scientific">Gracilimonas sediminicola</name>
    <dbReference type="NCBI Taxonomy" id="2952158"/>
    <lineage>
        <taxon>Bacteria</taxon>
        <taxon>Pseudomonadati</taxon>
        <taxon>Balneolota</taxon>
        <taxon>Balneolia</taxon>
        <taxon>Balneolales</taxon>
        <taxon>Balneolaceae</taxon>
        <taxon>Gracilimonas</taxon>
    </lineage>
</organism>
<dbReference type="PROSITE" id="PS51257">
    <property type="entry name" value="PROKAR_LIPOPROTEIN"/>
    <property type="match status" value="1"/>
</dbReference>